<comment type="caution">
    <text evidence="3">The sequence shown here is derived from an EMBL/GenBank/DDBJ whole genome shotgun (WGS) entry which is preliminary data.</text>
</comment>
<keyword evidence="2" id="KW-0732">Signal</keyword>
<dbReference type="OrthoDB" id="280897at2"/>
<evidence type="ECO:0008006" key="5">
    <source>
        <dbReference type="Google" id="ProtNLM"/>
    </source>
</evidence>
<evidence type="ECO:0000256" key="1">
    <source>
        <dbReference type="SAM" id="MobiDB-lite"/>
    </source>
</evidence>
<dbReference type="AlphaFoldDB" id="A0A4Y8RJY4"/>
<accession>A0A4Y8RJY4</accession>
<feature type="signal peptide" evidence="2">
    <location>
        <begin position="1"/>
        <end position="21"/>
    </location>
</feature>
<feature type="chain" id="PRO_5021449717" description="Cytochrome c domain-containing protein" evidence="2">
    <location>
        <begin position="22"/>
        <end position="558"/>
    </location>
</feature>
<sequence>MKSYALLTTLILALGANTANAQDKPAPNQIEQISYFRADVRDRPGCLPSFVEGRVRWPDAIGNPAIDCPDAFAWTSLVSAIRQSFWTWGTDQTIWVANPKPICLPGQSSSDCCDPRTIEPQSGPTTGSPPQGCPFFPTDWTEPPPLTVAKPNPSHSHDFLKTLDPARVLRQEEAEIIFRNRPFVRYTFQENLYNKESLGARFTAMQNWISEHAPFANPALTVDYPTDAVMFKVDFLSQAEMLKAGLISEKDGQGGRLDPPNDPEHPYVTMRIDETIAPGNEEPQFYYLVSVTAASKALPNWHWYAFEHVKNLGRCDYTGCNDAFGYRARGINVGGAFFGWNFIPPKTENSKDSSNDIVFRTGTPYTVEETGEAISPALEELFAAAGIATGRGPEDPRVPSAEDPAWKSYRLKASQTSFVTETGMPTHAGQSITEGGFVNSASCLTCHSQAGPDADGNPGVPGIGSRTDLNLFGLNQTVNGAPEPDWFFAEGTTVMRSLPMDFVWGMLNATCVVPDGKTGKCKSYDGPQFAPPVGRIEPELTTRKPARVKPRTSSHPNN</sequence>
<dbReference type="RefSeq" id="WP_134762143.1">
    <property type="nucleotide sequence ID" value="NZ_SOZD01000003.1"/>
</dbReference>
<evidence type="ECO:0000313" key="3">
    <source>
        <dbReference type="EMBL" id="TFF23042.1"/>
    </source>
</evidence>
<dbReference type="EMBL" id="SOZD01000003">
    <property type="protein sequence ID" value="TFF23042.1"/>
    <property type="molecule type" value="Genomic_DNA"/>
</dbReference>
<dbReference type="Proteomes" id="UP000298179">
    <property type="component" value="Unassembled WGS sequence"/>
</dbReference>
<keyword evidence="4" id="KW-1185">Reference proteome</keyword>
<gene>
    <name evidence="3" type="ORF">E3C22_11405</name>
</gene>
<evidence type="ECO:0000256" key="2">
    <source>
        <dbReference type="SAM" id="SignalP"/>
    </source>
</evidence>
<feature type="region of interest" description="Disordered" evidence="1">
    <location>
        <begin position="524"/>
        <end position="558"/>
    </location>
</feature>
<organism evidence="3 4">
    <name type="scientific">Jiella endophytica</name>
    <dbReference type="NCBI Taxonomy" id="2558362"/>
    <lineage>
        <taxon>Bacteria</taxon>
        <taxon>Pseudomonadati</taxon>
        <taxon>Pseudomonadota</taxon>
        <taxon>Alphaproteobacteria</taxon>
        <taxon>Hyphomicrobiales</taxon>
        <taxon>Aurantimonadaceae</taxon>
        <taxon>Jiella</taxon>
    </lineage>
</organism>
<evidence type="ECO:0000313" key="4">
    <source>
        <dbReference type="Proteomes" id="UP000298179"/>
    </source>
</evidence>
<protein>
    <recommendedName>
        <fullName evidence="5">Cytochrome c domain-containing protein</fullName>
    </recommendedName>
</protein>
<name>A0A4Y8RJY4_9HYPH</name>
<proteinExistence type="predicted"/>
<reference evidence="3 4" key="1">
    <citation type="submission" date="2019-03" db="EMBL/GenBank/DDBJ databases">
        <title>Jiella endophytica sp. nov., a novel endophytic bacterium isolated from root of Ficus microcarpa Linn. f.</title>
        <authorList>
            <person name="Tuo L."/>
        </authorList>
    </citation>
    <scope>NUCLEOTIDE SEQUENCE [LARGE SCALE GENOMIC DNA]</scope>
    <source>
        <strain evidence="3 4">CBS5Q-3</strain>
    </source>
</reference>